<protein>
    <submittedName>
        <fullName evidence="1">Uncharacterized protein</fullName>
    </submittedName>
</protein>
<name>A0A0D0HN12_9BACL</name>
<evidence type="ECO:0000313" key="1">
    <source>
        <dbReference type="EMBL" id="KIP20617.1"/>
    </source>
</evidence>
<dbReference type="Proteomes" id="UP000032047">
    <property type="component" value="Unassembled WGS sequence"/>
</dbReference>
<comment type="caution">
    <text evidence="1">The sequence shown here is derived from an EMBL/GenBank/DDBJ whole genome shotgun (WGS) entry which is preliminary data.</text>
</comment>
<dbReference type="RefSeq" id="WP_167333732.1">
    <property type="nucleotide sequence ID" value="NZ_JARLVT010000044.1"/>
</dbReference>
<dbReference type="EMBL" id="JXTG01000013">
    <property type="protein sequence ID" value="KIP20617.1"/>
    <property type="molecule type" value="Genomic_DNA"/>
</dbReference>
<gene>
    <name evidence="1" type="ORF">JV16_02198</name>
</gene>
<dbReference type="AlphaFoldDB" id="A0A0D0HN12"/>
<organism evidence="1 2">
    <name type="scientific">Anoxybacillus ayderensis</name>
    <dbReference type="NCBI Taxonomy" id="265546"/>
    <lineage>
        <taxon>Bacteria</taxon>
        <taxon>Bacillati</taxon>
        <taxon>Bacillota</taxon>
        <taxon>Bacilli</taxon>
        <taxon>Bacillales</taxon>
        <taxon>Anoxybacillaceae</taxon>
        <taxon>Anoxybacillus</taxon>
    </lineage>
</organism>
<reference evidence="1 2" key="1">
    <citation type="submission" date="2015-01" db="EMBL/GenBank/DDBJ databases">
        <title>Genome sequence of Anoxybacillus ayderensis strain AB04.</title>
        <authorList>
            <person name="Belduz A.O."/>
            <person name="Canakci S."/>
            <person name="Chan K.-G."/>
            <person name="Kahar U.M."/>
            <person name="Yaakob A.S."/>
            <person name="Chan C.S."/>
            <person name="Goh K.M."/>
        </authorList>
    </citation>
    <scope>NUCLEOTIDE SEQUENCE [LARGE SCALE GENOMIC DNA]</scope>
    <source>
        <strain evidence="1 2">AB04</strain>
    </source>
</reference>
<accession>A0A0D0HN12</accession>
<keyword evidence="2" id="KW-1185">Reference proteome</keyword>
<sequence length="57" mass="6788">MWREEEKEMEAALKKNSYRGLSLKSKKNVIKPKVKDGKLLLDRKNPLHRYIFNDGEN</sequence>
<proteinExistence type="predicted"/>
<evidence type="ECO:0000313" key="2">
    <source>
        <dbReference type="Proteomes" id="UP000032047"/>
    </source>
</evidence>